<proteinExistence type="predicted"/>
<name>A0A6C0B9V9_9ZZZZ</name>
<sequence>MNKTLIGKNGYLFLQNDSCKELEVHNDNLCLVDPLFYKRYESVLDKLLFIVFPNKSLIYAEHLPDTYHLHYRPGFDLYSNYFKNQLLDGFPHLKNYDTYYKTDTHINNKGALIIYNIFIDKINKLFDLTIVKQEYTLTAIECKSLCNLGLGIGDLTWIYNLGNQTLESTHDVFYKINDADQLYCKYRFTPESHIRILNNQCIDETMTHLNKLLEWSMISNYILYVKNKDKKYKVVIFYDSFLISTLQLYIPLFNEIYLIKSIFDIDKIKTIQPDYVFEFRCERFLC</sequence>
<dbReference type="EMBL" id="MN739097">
    <property type="protein sequence ID" value="QHS88501.1"/>
    <property type="molecule type" value="Genomic_DNA"/>
</dbReference>
<accession>A0A6C0B9V9</accession>
<evidence type="ECO:0000313" key="1">
    <source>
        <dbReference type="EMBL" id="QHS88501.1"/>
    </source>
</evidence>
<organism evidence="1">
    <name type="scientific">viral metagenome</name>
    <dbReference type="NCBI Taxonomy" id="1070528"/>
    <lineage>
        <taxon>unclassified sequences</taxon>
        <taxon>metagenomes</taxon>
        <taxon>organismal metagenomes</taxon>
    </lineage>
</organism>
<reference evidence="1" key="1">
    <citation type="journal article" date="2020" name="Nature">
        <title>Giant virus diversity and host interactions through global metagenomics.</title>
        <authorList>
            <person name="Schulz F."/>
            <person name="Roux S."/>
            <person name="Paez-Espino D."/>
            <person name="Jungbluth S."/>
            <person name="Walsh D.A."/>
            <person name="Denef V.J."/>
            <person name="McMahon K.D."/>
            <person name="Konstantinidis K.T."/>
            <person name="Eloe-Fadrosh E.A."/>
            <person name="Kyrpides N.C."/>
            <person name="Woyke T."/>
        </authorList>
    </citation>
    <scope>NUCLEOTIDE SEQUENCE</scope>
    <source>
        <strain evidence="1">GVMAG-M-3300010158-55</strain>
    </source>
</reference>
<dbReference type="AlphaFoldDB" id="A0A6C0B9V9"/>
<protein>
    <submittedName>
        <fullName evidence="1">Uncharacterized protein</fullName>
    </submittedName>
</protein>